<dbReference type="InterPro" id="IPR000944">
    <property type="entry name" value="Tscrpt_reg_Rrf2"/>
</dbReference>
<dbReference type="InterPro" id="IPR036390">
    <property type="entry name" value="WH_DNA-bd_sf"/>
</dbReference>
<dbReference type="NCBIfam" id="TIGR00738">
    <property type="entry name" value="rrf2_super"/>
    <property type="match status" value="1"/>
</dbReference>
<evidence type="ECO:0008006" key="2">
    <source>
        <dbReference type="Google" id="ProtNLM"/>
    </source>
</evidence>
<comment type="caution">
    <text evidence="1">The sequence shown here is derived from an EMBL/GenBank/DDBJ whole genome shotgun (WGS) entry which is preliminary data.</text>
</comment>
<accession>A0A0F9EYL2</accession>
<gene>
    <name evidence="1" type="ORF">LCGC14_2308900</name>
</gene>
<dbReference type="InterPro" id="IPR030489">
    <property type="entry name" value="TR_Rrf2-type_CS"/>
</dbReference>
<evidence type="ECO:0000313" key="1">
    <source>
        <dbReference type="EMBL" id="KKL50100.1"/>
    </source>
</evidence>
<dbReference type="GO" id="GO:0003700">
    <property type="term" value="F:DNA-binding transcription factor activity"/>
    <property type="evidence" value="ECO:0007669"/>
    <property type="project" value="TreeGrafter"/>
</dbReference>
<dbReference type="PROSITE" id="PS51197">
    <property type="entry name" value="HTH_RRF2_2"/>
    <property type="match status" value="1"/>
</dbReference>
<organism evidence="1">
    <name type="scientific">marine sediment metagenome</name>
    <dbReference type="NCBI Taxonomy" id="412755"/>
    <lineage>
        <taxon>unclassified sequences</taxon>
        <taxon>metagenomes</taxon>
        <taxon>ecological metagenomes</taxon>
    </lineage>
</organism>
<dbReference type="PROSITE" id="PS01332">
    <property type="entry name" value="HTH_RRF2_1"/>
    <property type="match status" value="1"/>
</dbReference>
<dbReference type="PANTHER" id="PTHR33221:SF16">
    <property type="entry name" value="HTH-TYPE TRANSCRIPTIONAL REGULATOR SLR0846-RELATED"/>
    <property type="match status" value="1"/>
</dbReference>
<dbReference type="SUPFAM" id="SSF46785">
    <property type="entry name" value="Winged helix' DNA-binding domain"/>
    <property type="match status" value="1"/>
</dbReference>
<dbReference type="GO" id="GO:0005829">
    <property type="term" value="C:cytosol"/>
    <property type="evidence" value="ECO:0007669"/>
    <property type="project" value="TreeGrafter"/>
</dbReference>
<dbReference type="InterPro" id="IPR036388">
    <property type="entry name" value="WH-like_DNA-bd_sf"/>
</dbReference>
<dbReference type="EMBL" id="LAZR01032722">
    <property type="protein sequence ID" value="KKL50100.1"/>
    <property type="molecule type" value="Genomic_DNA"/>
</dbReference>
<dbReference type="PANTHER" id="PTHR33221">
    <property type="entry name" value="WINGED HELIX-TURN-HELIX TRANSCRIPTIONAL REGULATOR, RRF2 FAMILY"/>
    <property type="match status" value="1"/>
</dbReference>
<proteinExistence type="predicted"/>
<sequence>MRISARCDYACRALLELALHWPSKGSLTIHTISEKQSIPMKYLVHILIQLKRMGLVESLRGKQGGYRLAKPPNKISLGEVIREVGGPLLPVANSVAKEESVFTTIWREVEGGMAKVLDRITFEDISNREQGMKGAIVYQI</sequence>
<name>A0A0F9EYL2_9ZZZZ</name>
<protein>
    <recommendedName>
        <fullName evidence="2">Rrf2 family transcriptional regulator</fullName>
    </recommendedName>
</protein>
<dbReference type="Pfam" id="PF02082">
    <property type="entry name" value="Rrf2"/>
    <property type="match status" value="1"/>
</dbReference>
<reference evidence="1" key="1">
    <citation type="journal article" date="2015" name="Nature">
        <title>Complex archaea that bridge the gap between prokaryotes and eukaryotes.</title>
        <authorList>
            <person name="Spang A."/>
            <person name="Saw J.H."/>
            <person name="Jorgensen S.L."/>
            <person name="Zaremba-Niedzwiedzka K."/>
            <person name="Martijn J."/>
            <person name="Lind A.E."/>
            <person name="van Eijk R."/>
            <person name="Schleper C."/>
            <person name="Guy L."/>
            <person name="Ettema T.J."/>
        </authorList>
    </citation>
    <scope>NUCLEOTIDE SEQUENCE</scope>
</reference>
<dbReference type="AlphaFoldDB" id="A0A0F9EYL2"/>
<dbReference type="Gene3D" id="1.10.10.10">
    <property type="entry name" value="Winged helix-like DNA-binding domain superfamily/Winged helix DNA-binding domain"/>
    <property type="match status" value="1"/>
</dbReference>